<evidence type="ECO:0000313" key="1">
    <source>
        <dbReference type="EMBL" id="QDH78361.1"/>
    </source>
</evidence>
<dbReference type="KEGG" id="echi:FKX85_04620"/>
<dbReference type="OrthoDB" id="158697at2"/>
<evidence type="ECO:0008006" key="3">
    <source>
        <dbReference type="Google" id="ProtNLM"/>
    </source>
</evidence>
<name>A0A514CEV5_9BACT</name>
<proteinExistence type="predicted"/>
<organism evidence="1 2">
    <name type="scientific">Echinicola soli</name>
    <dbReference type="NCBI Taxonomy" id="2591634"/>
    <lineage>
        <taxon>Bacteria</taxon>
        <taxon>Pseudomonadati</taxon>
        <taxon>Bacteroidota</taxon>
        <taxon>Cytophagia</taxon>
        <taxon>Cytophagales</taxon>
        <taxon>Cyclobacteriaceae</taxon>
        <taxon>Echinicola</taxon>
    </lineage>
</organism>
<keyword evidence="2" id="KW-1185">Reference proteome</keyword>
<protein>
    <recommendedName>
        <fullName evidence="3">PIN domain-containing protein</fullName>
    </recommendedName>
</protein>
<reference evidence="1 2" key="1">
    <citation type="submission" date="2019-06" db="EMBL/GenBank/DDBJ databases">
        <title>Echinicola alkalisoli sp. nov. isolated from saline soil.</title>
        <authorList>
            <person name="Sun J.-Q."/>
            <person name="Xu L."/>
        </authorList>
    </citation>
    <scope>NUCLEOTIDE SEQUENCE [LARGE SCALE GENOMIC DNA]</scope>
    <source>
        <strain evidence="1 2">LN3S3</strain>
    </source>
</reference>
<evidence type="ECO:0000313" key="2">
    <source>
        <dbReference type="Proteomes" id="UP000316614"/>
    </source>
</evidence>
<accession>A0A514CEV5</accession>
<dbReference type="AlphaFoldDB" id="A0A514CEV5"/>
<dbReference type="RefSeq" id="WP_141613617.1">
    <property type="nucleotide sequence ID" value="NZ_CP041253.1"/>
</dbReference>
<sequence length="150" mass="17270">MSKPIIWLIDTSIITNILDIPGKNQDKLEVREDFKNRIKNKDSFFLPYATLVETGNFIAQLNGDLKRIKSLEFAEQIKLALDNQAPWKPLKFPEKESLSLNINKFPEFASKGIGFGDFSIIQDWEEQRNAFQAFAVKIWSLDKALQGYES</sequence>
<dbReference type="Proteomes" id="UP000316614">
    <property type="component" value="Chromosome"/>
</dbReference>
<dbReference type="EMBL" id="CP041253">
    <property type="protein sequence ID" value="QDH78361.1"/>
    <property type="molecule type" value="Genomic_DNA"/>
</dbReference>
<gene>
    <name evidence="1" type="ORF">FKX85_04620</name>
</gene>